<organism evidence="9 10">
    <name type="scientific">Penicillium crustosum</name>
    <name type="common">Blue mold fungus</name>
    <dbReference type="NCBI Taxonomy" id="36656"/>
    <lineage>
        <taxon>Eukaryota</taxon>
        <taxon>Fungi</taxon>
        <taxon>Dikarya</taxon>
        <taxon>Ascomycota</taxon>
        <taxon>Pezizomycotina</taxon>
        <taxon>Eurotiomycetes</taxon>
        <taxon>Eurotiomycetidae</taxon>
        <taxon>Eurotiales</taxon>
        <taxon>Aspergillaceae</taxon>
        <taxon>Penicillium</taxon>
    </lineage>
</organism>
<dbReference type="InterPro" id="IPR052337">
    <property type="entry name" value="SAT4-like"/>
</dbReference>
<name>A0A9P5GDY4_PENCR</name>
<comment type="similarity">
    <text evidence="5">Belongs to the SAT4 family.</text>
</comment>
<gene>
    <name evidence="9" type="ORF">PCG10_001038</name>
</gene>
<evidence type="ECO:0000256" key="1">
    <source>
        <dbReference type="ARBA" id="ARBA00004141"/>
    </source>
</evidence>
<dbReference type="EMBL" id="JAAOZQ010000111">
    <property type="protein sequence ID" value="KAF7517663.1"/>
    <property type="molecule type" value="Genomic_DNA"/>
</dbReference>
<feature type="transmembrane region" description="Helical" evidence="7">
    <location>
        <begin position="231"/>
        <end position="252"/>
    </location>
</feature>
<dbReference type="InterPro" id="IPR049326">
    <property type="entry name" value="Rhodopsin_dom_fungi"/>
</dbReference>
<feature type="transmembrane region" description="Helical" evidence="7">
    <location>
        <begin position="195"/>
        <end position="219"/>
    </location>
</feature>
<feature type="transmembrane region" description="Helical" evidence="7">
    <location>
        <begin position="109"/>
        <end position="129"/>
    </location>
</feature>
<dbReference type="PANTHER" id="PTHR33048">
    <property type="entry name" value="PTH11-LIKE INTEGRAL MEMBRANE PROTEIN (AFU_ORTHOLOGUE AFUA_5G11245)"/>
    <property type="match status" value="1"/>
</dbReference>
<evidence type="ECO:0000256" key="7">
    <source>
        <dbReference type="SAM" id="Phobius"/>
    </source>
</evidence>
<feature type="domain" description="Rhodopsin" evidence="8">
    <location>
        <begin position="50"/>
        <end position="256"/>
    </location>
</feature>
<keyword evidence="4 7" id="KW-0472">Membrane</keyword>
<sequence length="547" mass="60351">MASMASVAMSLVPRGIYQETPPAFQSRNEINPTLMMSWWATIFSLVIIVVRVCGRYIRVERFFTEDKVMMIAVIPLMIRMVLVHFVLILGTNNTTTTGLTEKEIANRELGSKLVLAARIFYAIFIWTAKVTVCEFLKRVTGLTWRRSTTLFLRFISFFLISTLVAVVIATLAECQPFDHYWQVTPDPGPTCRSGYVNLITMGTCDVITDLLLVAIPVPIILMVQMPLKRRLALASLFCLSLILVAITCYRVPSVVDHRGSQPYRSLLASFEILAATAVSNVLVIGSFVRDRGVKKLKYKRAQGSASVTESMDKSFFRRNTVMQHQWGSDSELADGLGIRLDPEIYKLPSTSDGTRVAIPRPPPPISPSSPSSQMPLAMAKTGNLDPTWSFTAPRRSDDDRSATDSLGPKVMPREYLRTNESPREISPTSEMSRRVSFSDVGGLLTRSAPESGSDHVRAQTTLSSPVEPMRRRRGPGSRAFLEDLGIFGLSRATHGPRSPVPGPADLPFPASAFGRPRLISMSASSDLTTDADVELHDVGGLLSRHGQ</sequence>
<dbReference type="PANTHER" id="PTHR33048:SF19">
    <property type="entry name" value="MEMBRANE PROTEIN PTH11-LIKE, PUTATIVE (AFU_ORTHOLOGUE AFUA_1G14080)-RELATED"/>
    <property type="match status" value="1"/>
</dbReference>
<feature type="region of interest" description="Disordered" evidence="6">
    <location>
        <begin position="350"/>
        <end position="412"/>
    </location>
</feature>
<evidence type="ECO:0000256" key="3">
    <source>
        <dbReference type="ARBA" id="ARBA00022989"/>
    </source>
</evidence>
<accession>A0A9P5GDY4</accession>
<dbReference type="Pfam" id="PF20684">
    <property type="entry name" value="Fung_rhodopsin"/>
    <property type="match status" value="1"/>
</dbReference>
<comment type="caution">
    <text evidence="9">The sequence shown here is derived from an EMBL/GenBank/DDBJ whole genome shotgun (WGS) entry which is preliminary data.</text>
</comment>
<evidence type="ECO:0000256" key="5">
    <source>
        <dbReference type="ARBA" id="ARBA00038359"/>
    </source>
</evidence>
<feature type="transmembrane region" description="Helical" evidence="7">
    <location>
        <begin position="272"/>
        <end position="289"/>
    </location>
</feature>
<keyword evidence="10" id="KW-1185">Reference proteome</keyword>
<evidence type="ECO:0000313" key="9">
    <source>
        <dbReference type="EMBL" id="KAF7517663.1"/>
    </source>
</evidence>
<protein>
    <recommendedName>
        <fullName evidence="8">Rhodopsin domain-containing protein</fullName>
    </recommendedName>
</protein>
<reference evidence="9" key="1">
    <citation type="submission" date="2020-02" db="EMBL/GenBank/DDBJ databases">
        <authorList>
            <person name="Lichtner F.J."/>
        </authorList>
    </citation>
    <scope>NUCLEOTIDE SEQUENCE</scope>
    <source>
        <strain evidence="9">G10</strain>
    </source>
</reference>
<feature type="transmembrane region" description="Helical" evidence="7">
    <location>
        <begin position="69"/>
        <end position="89"/>
    </location>
</feature>
<dbReference type="Proteomes" id="UP000701341">
    <property type="component" value="Unassembled WGS sequence"/>
</dbReference>
<comment type="subcellular location">
    <subcellularLocation>
        <location evidence="1">Membrane</location>
        <topology evidence="1">Multi-pass membrane protein</topology>
    </subcellularLocation>
</comment>
<proteinExistence type="inferred from homology"/>
<keyword evidence="3 7" id="KW-1133">Transmembrane helix</keyword>
<evidence type="ECO:0000256" key="4">
    <source>
        <dbReference type="ARBA" id="ARBA00023136"/>
    </source>
</evidence>
<evidence type="ECO:0000256" key="2">
    <source>
        <dbReference type="ARBA" id="ARBA00022692"/>
    </source>
</evidence>
<dbReference type="GO" id="GO:0016020">
    <property type="term" value="C:membrane"/>
    <property type="evidence" value="ECO:0007669"/>
    <property type="project" value="UniProtKB-SubCell"/>
</dbReference>
<evidence type="ECO:0000259" key="8">
    <source>
        <dbReference type="Pfam" id="PF20684"/>
    </source>
</evidence>
<evidence type="ECO:0000256" key="6">
    <source>
        <dbReference type="SAM" id="MobiDB-lite"/>
    </source>
</evidence>
<dbReference type="AlphaFoldDB" id="A0A9P5GDY4"/>
<evidence type="ECO:0000313" key="10">
    <source>
        <dbReference type="Proteomes" id="UP000701341"/>
    </source>
</evidence>
<keyword evidence="2 7" id="KW-0812">Transmembrane</keyword>
<feature type="region of interest" description="Disordered" evidence="6">
    <location>
        <begin position="446"/>
        <end position="476"/>
    </location>
</feature>
<feature type="transmembrane region" description="Helical" evidence="7">
    <location>
        <begin position="36"/>
        <end position="57"/>
    </location>
</feature>
<feature type="transmembrane region" description="Helical" evidence="7">
    <location>
        <begin position="150"/>
        <end position="172"/>
    </location>
</feature>